<dbReference type="EMBL" id="NQIK02000004">
    <property type="protein sequence ID" value="KAF7572113.1"/>
    <property type="molecule type" value="Genomic_DNA"/>
</dbReference>
<dbReference type="InterPro" id="IPR036291">
    <property type="entry name" value="NAD(P)-bd_dom_sf"/>
</dbReference>
<dbReference type="GeneID" id="90956371"/>
<name>A0A5M9LAI2_9PLEO</name>
<proteinExistence type="predicted"/>
<reference evidence="1" key="1">
    <citation type="journal article" date="2018" name="BMC Genomics">
        <title>Comparative genomics of the wheat fungal pathogen Pyrenophora tritici-repentis reveals chromosomal variations and genome plasticity.</title>
        <authorList>
            <person name="Moolhuijzen P."/>
            <person name="See P.T."/>
            <person name="Hane J.K."/>
            <person name="Shi G."/>
            <person name="Liu Z."/>
            <person name="Oliver R.P."/>
            <person name="Moffat C.S."/>
        </authorList>
    </citation>
    <scope>NUCLEOTIDE SEQUENCE [LARGE SCALE GENOMIC DNA]</scope>
    <source>
        <strain evidence="1">M4</strain>
    </source>
</reference>
<evidence type="ECO:0000313" key="1">
    <source>
        <dbReference type="EMBL" id="KAF7572113.1"/>
    </source>
</evidence>
<evidence type="ECO:0000313" key="2">
    <source>
        <dbReference type="Proteomes" id="UP000245464"/>
    </source>
</evidence>
<gene>
    <name evidence="1" type="ORF">PtrM4_096130</name>
</gene>
<sequence length="33" mass="3744">MVVKVGINGFGRIGRIVFRNAYVLSKRTVYLCI</sequence>
<protein>
    <submittedName>
        <fullName evidence="1">Uncharacterized protein</fullName>
    </submittedName>
</protein>
<comment type="caution">
    <text evidence="1">The sequence shown here is derived from an EMBL/GenBank/DDBJ whole genome shotgun (WGS) entry which is preliminary data.</text>
</comment>
<dbReference type="KEGG" id="ptrr:90956371"/>
<dbReference type="SUPFAM" id="SSF51735">
    <property type="entry name" value="NAD(P)-binding Rossmann-fold domains"/>
    <property type="match status" value="1"/>
</dbReference>
<organism evidence="1 2">
    <name type="scientific">Pyrenophora tritici-repentis</name>
    <dbReference type="NCBI Taxonomy" id="45151"/>
    <lineage>
        <taxon>Eukaryota</taxon>
        <taxon>Fungi</taxon>
        <taxon>Dikarya</taxon>
        <taxon>Ascomycota</taxon>
        <taxon>Pezizomycotina</taxon>
        <taxon>Dothideomycetes</taxon>
        <taxon>Pleosporomycetidae</taxon>
        <taxon>Pleosporales</taxon>
        <taxon>Pleosporineae</taxon>
        <taxon>Pleosporaceae</taxon>
        <taxon>Pyrenophora</taxon>
    </lineage>
</organism>
<dbReference type="AlphaFoldDB" id="A0A5M9LAI2"/>
<accession>A0A5M9LAI2</accession>
<dbReference type="Gene3D" id="3.40.50.720">
    <property type="entry name" value="NAD(P)-binding Rossmann-like Domain"/>
    <property type="match status" value="1"/>
</dbReference>
<dbReference type="RefSeq" id="XP_065962838.1">
    <property type="nucleotide sequence ID" value="XM_066107170.1"/>
</dbReference>
<dbReference type="Proteomes" id="UP000245464">
    <property type="component" value="Chromosome 4"/>
</dbReference>